<dbReference type="SUPFAM" id="SSF53098">
    <property type="entry name" value="Ribonuclease H-like"/>
    <property type="match status" value="1"/>
</dbReference>
<protein>
    <recommendedName>
        <fullName evidence="3">ribonuclease H</fullName>
        <ecNumber evidence="3">3.1.26.4</ecNumber>
    </recommendedName>
</protein>
<comment type="similarity">
    <text evidence="2">Belongs to the RNase H family.</text>
</comment>
<evidence type="ECO:0000313" key="9">
    <source>
        <dbReference type="Proteomes" id="UP001652628"/>
    </source>
</evidence>
<proteinExistence type="inferred from homology"/>
<comment type="catalytic activity">
    <reaction evidence="1">
        <text>Endonucleolytic cleavage to 5'-phosphomonoester.</text>
        <dbReference type="EC" id="3.1.26.4"/>
    </reaction>
</comment>
<evidence type="ECO:0000313" key="10">
    <source>
        <dbReference type="RefSeq" id="XP_070855078.1"/>
    </source>
</evidence>
<evidence type="ECO:0000256" key="4">
    <source>
        <dbReference type="ARBA" id="ARBA00022722"/>
    </source>
</evidence>
<organism evidence="9 10">
    <name type="scientific">Drosophila suzukii</name>
    <name type="common">Spotted-wing drosophila fruit fly</name>
    <dbReference type="NCBI Taxonomy" id="28584"/>
    <lineage>
        <taxon>Eukaryota</taxon>
        <taxon>Metazoa</taxon>
        <taxon>Ecdysozoa</taxon>
        <taxon>Arthropoda</taxon>
        <taxon>Hexapoda</taxon>
        <taxon>Insecta</taxon>
        <taxon>Pterygota</taxon>
        <taxon>Neoptera</taxon>
        <taxon>Endopterygota</taxon>
        <taxon>Diptera</taxon>
        <taxon>Brachycera</taxon>
        <taxon>Muscomorpha</taxon>
        <taxon>Ephydroidea</taxon>
        <taxon>Drosophilidae</taxon>
        <taxon>Drosophila</taxon>
        <taxon>Sophophora</taxon>
    </lineage>
</organism>
<dbReference type="Gene3D" id="3.30.420.10">
    <property type="entry name" value="Ribonuclease H-like superfamily/Ribonuclease H"/>
    <property type="match status" value="1"/>
</dbReference>
<dbReference type="InterPro" id="IPR036397">
    <property type="entry name" value="RNaseH_sf"/>
</dbReference>
<dbReference type="InterPro" id="IPR050092">
    <property type="entry name" value="RNase_H"/>
</dbReference>
<keyword evidence="4" id="KW-0540">Nuclease</keyword>
<dbReference type="PANTHER" id="PTHR10642">
    <property type="entry name" value="RIBONUCLEASE H1"/>
    <property type="match status" value="1"/>
</dbReference>
<dbReference type="CDD" id="cd09276">
    <property type="entry name" value="Rnase_HI_RT_non_LTR"/>
    <property type="match status" value="1"/>
</dbReference>
<dbReference type="EC" id="3.1.26.4" evidence="3"/>
<evidence type="ECO:0000256" key="1">
    <source>
        <dbReference type="ARBA" id="ARBA00000077"/>
    </source>
</evidence>
<gene>
    <name evidence="10" type="primary">LOC139354742</name>
</gene>
<keyword evidence="7" id="KW-0378">Hydrolase</keyword>
<dbReference type="InterPro" id="IPR002156">
    <property type="entry name" value="RNaseH_domain"/>
</dbReference>
<evidence type="ECO:0000256" key="7">
    <source>
        <dbReference type="ARBA" id="ARBA00022801"/>
    </source>
</evidence>
<dbReference type="InterPro" id="IPR012337">
    <property type="entry name" value="RNaseH-like_sf"/>
</dbReference>
<reference evidence="10" key="1">
    <citation type="submission" date="2025-08" db="UniProtKB">
        <authorList>
            <consortium name="RefSeq"/>
        </authorList>
    </citation>
    <scope>IDENTIFICATION</scope>
</reference>
<keyword evidence="9" id="KW-1185">Reference proteome</keyword>
<dbReference type="Proteomes" id="UP001652628">
    <property type="component" value="Unplaced"/>
</dbReference>
<evidence type="ECO:0000256" key="3">
    <source>
        <dbReference type="ARBA" id="ARBA00012180"/>
    </source>
</evidence>
<evidence type="ECO:0000256" key="6">
    <source>
        <dbReference type="ARBA" id="ARBA00022759"/>
    </source>
</evidence>
<dbReference type="PANTHER" id="PTHR10642:SF26">
    <property type="entry name" value="RIBONUCLEASE H1"/>
    <property type="match status" value="1"/>
</dbReference>
<accession>A0ABM4TYM4</accession>
<evidence type="ECO:0000259" key="8">
    <source>
        <dbReference type="PROSITE" id="PS50879"/>
    </source>
</evidence>
<dbReference type="PROSITE" id="PS50879">
    <property type="entry name" value="RNASE_H_1"/>
    <property type="match status" value="1"/>
</dbReference>
<sequence length="427" mass="48177">MIVHWLYTAIVRPILLYGNIVWWPSLDKNCNLRILHKIQRSAELCISGALRTTATEALNTILDLQPLDLLAKSWASATALRLREAAAWTTGSTGHSNILSKHSPLPLYTDYVPPIVDFERRYKIYIPTRSDWDNLPHQFVSAVNIYTDGSRLNSQTGGGVFSPELDLKVSFRLPDHCSVFQAEVIAIQEATTHLNTSVHQDIDIFIFSDSQAALRALDSYTTSSKTISECRKSLNEMATHLSINLIWVPGHLNIEGNCIADELARQGTTADILRDKDTVGMPMATCKLHLRQRLYTLSNNRWNSISTCHNSRLTWPNYNTKRTKTLLQCSRENISTLLNALTGHCLIGTHAIRLGLSNHDFCRSCKQIDEEESIEHLLCFCPAHNLKRFQTLGSYTLPNLAAIQDVSIQKLLCFLRKTEYFAKADNP</sequence>
<keyword evidence="5" id="KW-0479">Metal-binding</keyword>
<feature type="domain" description="RNase H type-1" evidence="8">
    <location>
        <begin position="139"/>
        <end position="269"/>
    </location>
</feature>
<dbReference type="Pfam" id="PF00075">
    <property type="entry name" value="RNase_H"/>
    <property type="match status" value="1"/>
</dbReference>
<dbReference type="RefSeq" id="XP_070855078.1">
    <property type="nucleotide sequence ID" value="XM_070998977.1"/>
</dbReference>
<evidence type="ECO:0000256" key="2">
    <source>
        <dbReference type="ARBA" id="ARBA00005300"/>
    </source>
</evidence>
<dbReference type="GeneID" id="139354742"/>
<name>A0ABM4TYM4_DROSZ</name>
<keyword evidence="6" id="KW-0255">Endonuclease</keyword>
<evidence type="ECO:0000256" key="5">
    <source>
        <dbReference type="ARBA" id="ARBA00022723"/>
    </source>
</evidence>